<dbReference type="GO" id="GO:0003677">
    <property type="term" value="F:DNA binding"/>
    <property type="evidence" value="ECO:0007669"/>
    <property type="project" value="InterPro"/>
</dbReference>
<dbReference type="AlphaFoldDB" id="A0A371JNT1"/>
<gene>
    <name evidence="2" type="ORF">DX873_14680</name>
</gene>
<name>A0A371JNT1_9FLAO</name>
<comment type="caution">
    <text evidence="2">The sequence shown here is derived from an EMBL/GenBank/DDBJ whole genome shotgun (WGS) entry which is preliminary data.</text>
</comment>
<protein>
    <submittedName>
        <fullName evidence="2">Recombinational DNA repair protein (RecE pathway)</fullName>
    </submittedName>
</protein>
<evidence type="ECO:0000256" key="1">
    <source>
        <dbReference type="SAM" id="MobiDB-lite"/>
    </source>
</evidence>
<feature type="region of interest" description="Disordered" evidence="1">
    <location>
        <begin position="304"/>
        <end position="356"/>
    </location>
</feature>
<keyword evidence="3" id="KW-1185">Reference proteome</keyword>
<dbReference type="GO" id="GO:0006259">
    <property type="term" value="P:DNA metabolic process"/>
    <property type="evidence" value="ECO:0007669"/>
    <property type="project" value="InterPro"/>
</dbReference>
<dbReference type="RefSeq" id="WP_116185221.1">
    <property type="nucleotide sequence ID" value="NZ_QTJX01000003.1"/>
</dbReference>
<dbReference type="EMBL" id="QTJX01000003">
    <property type="protein sequence ID" value="RDY58901.1"/>
    <property type="molecule type" value="Genomic_DNA"/>
</dbReference>
<evidence type="ECO:0000313" key="2">
    <source>
        <dbReference type="EMBL" id="RDY58901.1"/>
    </source>
</evidence>
<reference evidence="2 3" key="1">
    <citation type="submission" date="2018-08" db="EMBL/GenBank/DDBJ databases">
        <title>Muricauda nanhaiensis sp. nov., isolated from seawater of the South China Sea.</title>
        <authorList>
            <person name="Dang Y."/>
        </authorList>
    </citation>
    <scope>NUCLEOTIDE SEQUENCE [LARGE SCALE GENOMIC DNA]</scope>
    <source>
        <strain evidence="2 3">SM1704</strain>
    </source>
</reference>
<accession>A0A371JNT1</accession>
<sequence length="356" mass="40810">MSTESKTTTKVAKKEGNAIAKTNPAERFTNTVIKQFGASAPGEIKVSDFQKKLIQNYFIKMDSVLKDAETKRLSKSEQYRDALEFKWENVNMQKLAIDVVAFSSIGLDPLQPNHINLICYKNSRTNKFDVGFIIGYNGIELKARKYGLDVPDNIVIELVYETDVFKAIKKDANNPIEKYTFEITDEFDRGELKGGFYYQVFNDDQTKNKLVMLSKKDIEKRKPKYASTEFWGGEKPVYKNNKKTSETEKVDGWYNEMAYKTIKRAAWNDVVIDSEKIDDNYHRMAQNDMDRVAGEVQNEIDNNANATVIDIDSEEITDQPKLTEPQPQKKVEEVVDKETGEVKDDSPEPGKQKPLF</sequence>
<dbReference type="Proteomes" id="UP000261828">
    <property type="component" value="Unassembled WGS sequence"/>
</dbReference>
<feature type="compositionally biased region" description="Basic and acidic residues" evidence="1">
    <location>
        <begin position="327"/>
        <end position="356"/>
    </location>
</feature>
<evidence type="ECO:0000313" key="3">
    <source>
        <dbReference type="Proteomes" id="UP000261828"/>
    </source>
</evidence>
<organism evidence="2 3">
    <name type="scientific">Flagellimonas nanhaiensis</name>
    <dbReference type="NCBI Taxonomy" id="2292706"/>
    <lineage>
        <taxon>Bacteria</taxon>
        <taxon>Pseudomonadati</taxon>
        <taxon>Bacteroidota</taxon>
        <taxon>Flavobacteriia</taxon>
        <taxon>Flavobacteriales</taxon>
        <taxon>Flavobacteriaceae</taxon>
        <taxon>Flagellimonas</taxon>
    </lineage>
</organism>
<dbReference type="OrthoDB" id="1045432at2"/>
<proteinExistence type="predicted"/>